<reference evidence="3" key="1">
    <citation type="journal article" date="2020" name="bioRxiv">
        <title>A rank-normalized archaeal taxonomy based on genome phylogeny resolves widespread incomplete and uneven classifications.</title>
        <authorList>
            <person name="Rinke C."/>
            <person name="Chuvochina M."/>
            <person name="Mussig A.J."/>
            <person name="Chaumeil P.-A."/>
            <person name="Waite D.W."/>
            <person name="Whitman W.B."/>
            <person name="Parks D.H."/>
            <person name="Hugenholtz P."/>
        </authorList>
    </citation>
    <scope>NUCLEOTIDE SEQUENCE [LARGE SCALE GENOMIC DNA]</scope>
</reference>
<reference evidence="2" key="2">
    <citation type="submission" date="2021-03" db="EMBL/GenBank/DDBJ databases">
        <authorList>
            <person name="Jaffe A."/>
        </authorList>
    </citation>
    <scope>NUCLEOTIDE SEQUENCE</scope>
    <source>
        <strain evidence="2">RIFCSPLOWO2_01_FULL_43_13</strain>
    </source>
</reference>
<dbReference type="Proteomes" id="UP000590964">
    <property type="component" value="Unassembled WGS sequence"/>
</dbReference>
<protein>
    <submittedName>
        <fullName evidence="1">Uncharacterized protein</fullName>
    </submittedName>
</protein>
<reference evidence="2" key="3">
    <citation type="submission" date="2021-05" db="EMBL/GenBank/DDBJ databases">
        <title>Protein family content uncovers lineage relationships and bacterial pathway maintenance mechanisms in DPANN archaea.</title>
        <authorList>
            <person name="Castelle C.J."/>
            <person name="Meheust R."/>
            <person name="Jaffe A.L."/>
            <person name="Seitz K."/>
            <person name="Gong X."/>
            <person name="Baker B.J."/>
            <person name="Banfield J.F."/>
        </authorList>
    </citation>
    <scope>NUCLEOTIDE SEQUENCE</scope>
    <source>
        <strain evidence="2">RIFCSPLOWO2_01_FULL_43_13</strain>
    </source>
</reference>
<dbReference type="EMBL" id="DUFW01000027">
    <property type="protein sequence ID" value="HIH21404.1"/>
    <property type="molecule type" value="Genomic_DNA"/>
</dbReference>
<organism evidence="1 3">
    <name type="scientific">Candidatus Iainarchaeum sp</name>
    <dbReference type="NCBI Taxonomy" id="3101447"/>
    <lineage>
        <taxon>Archaea</taxon>
        <taxon>Candidatus Iainarchaeota</taxon>
        <taxon>Candidatus Iainarchaeia</taxon>
        <taxon>Candidatus Iainarchaeales</taxon>
        <taxon>Candidatus Iainarchaeaceae</taxon>
        <taxon>Candidatus Iainarchaeum</taxon>
    </lineage>
</organism>
<evidence type="ECO:0000313" key="1">
    <source>
        <dbReference type="EMBL" id="HIH21404.1"/>
    </source>
</evidence>
<dbReference type="Proteomes" id="UP000680185">
    <property type="component" value="Unassembled WGS sequence"/>
</dbReference>
<gene>
    <name evidence="1" type="ORF">HA222_01920</name>
    <name evidence="2" type="ORF">J4478_01890</name>
</gene>
<evidence type="ECO:0000313" key="2">
    <source>
        <dbReference type="EMBL" id="MBS3058130.1"/>
    </source>
</evidence>
<evidence type="ECO:0000313" key="3">
    <source>
        <dbReference type="Proteomes" id="UP000590964"/>
    </source>
</evidence>
<comment type="caution">
    <text evidence="1">The sequence shown here is derived from an EMBL/GenBank/DDBJ whole genome shotgun (WGS) entry which is preliminary data.</text>
</comment>
<proteinExistence type="predicted"/>
<dbReference type="EMBL" id="JAGVWB010000011">
    <property type="protein sequence ID" value="MBS3058130.1"/>
    <property type="molecule type" value="Genomic_DNA"/>
</dbReference>
<name>A0A7J4JVA4_9ARCH</name>
<accession>A0A7J4JVA4</accession>
<sequence length="181" mass="21356">MPFEKQHQNHRRLPPRIGQMDFVSVQRAQTSRKLNALQNALEKKGEICEKEDLLSTLSRQYKPLKKRKLGRHYLTAENFRKYKELESKIELLVKRLSFLGVPKEEIDAVIKKPSRKSRLLLFKLGIKGTVEALADTPARKEKLEEIRREVKDWNFVNPADEADVNFHALVEIKRWQLEGRW</sequence>
<dbReference type="AlphaFoldDB" id="A0A7J4JVA4"/>